<dbReference type="InterPro" id="IPR003758">
    <property type="entry name" value="LpxK"/>
</dbReference>
<keyword evidence="7 13" id="KW-0808">Transferase</keyword>
<comment type="similarity">
    <text evidence="13">Belongs to the LpxK family.</text>
</comment>
<organism evidence="14">
    <name type="scientific">Thermohahella caldifontis</name>
    <dbReference type="NCBI Taxonomy" id="3142973"/>
    <lineage>
        <taxon>Bacteria</taxon>
        <taxon>Pseudomonadati</taxon>
        <taxon>Pseudomonadota</taxon>
        <taxon>Gammaproteobacteria</taxon>
        <taxon>Oceanospirillales</taxon>
        <taxon>Hahellaceae</taxon>
        <taxon>Thermohahella</taxon>
    </lineage>
</organism>
<keyword evidence="10 13" id="KW-0067">ATP-binding</keyword>
<comment type="catalytic activity">
    <reaction evidence="13">
        <text>a lipid A disaccharide + ATP = a lipid IVA + ADP + H(+)</text>
        <dbReference type="Rhea" id="RHEA:67840"/>
        <dbReference type="ChEBI" id="CHEBI:15378"/>
        <dbReference type="ChEBI" id="CHEBI:30616"/>
        <dbReference type="ChEBI" id="CHEBI:176343"/>
        <dbReference type="ChEBI" id="CHEBI:176425"/>
        <dbReference type="ChEBI" id="CHEBI:456216"/>
        <dbReference type="EC" id="2.7.1.130"/>
    </reaction>
</comment>
<evidence type="ECO:0000256" key="13">
    <source>
        <dbReference type="HAMAP-Rule" id="MF_00409"/>
    </source>
</evidence>
<keyword evidence="9 13" id="KW-0418">Kinase</keyword>
<evidence type="ECO:0000313" key="14">
    <source>
        <dbReference type="EMBL" id="XDT73273.1"/>
    </source>
</evidence>
<dbReference type="PANTHER" id="PTHR42724">
    <property type="entry name" value="TETRAACYLDISACCHARIDE 4'-KINASE"/>
    <property type="match status" value="1"/>
</dbReference>
<dbReference type="InterPro" id="IPR027417">
    <property type="entry name" value="P-loop_NTPase"/>
</dbReference>
<evidence type="ECO:0000256" key="9">
    <source>
        <dbReference type="ARBA" id="ARBA00022777"/>
    </source>
</evidence>
<dbReference type="GO" id="GO:0005886">
    <property type="term" value="C:plasma membrane"/>
    <property type="evidence" value="ECO:0007669"/>
    <property type="project" value="TreeGrafter"/>
</dbReference>
<dbReference type="KEGG" id="tcd:AAIA72_04695"/>
<dbReference type="HAMAP" id="MF_00409">
    <property type="entry name" value="LpxK"/>
    <property type="match status" value="1"/>
</dbReference>
<dbReference type="AlphaFoldDB" id="A0AB39UYV2"/>
<sequence>MDLRTEIERRWYGRPGWLWCLWPLEWLFRCVAWWRRRFHARRASPFSVPVVIVGNITVGGTGKSPLVAALVEYLRSRGLRVGVVSRGYGGKGPFPAEAGSGDTRACGDEPVMLARLTAVPVVVHPDRVAAVSALLAGHDVDVVISDDGLQHYRLWRDLELVVMDAARGIGNGHCLPVGPLREPRSRLRAVDFVISNGGTCADSPGAQVMMLQPGELIQVATGATATLASWRGKRVHAVAGIGHPKRFFDTLRQAGIEVIEHPFPDHHHYAPADLPGADGLPVLMTEKDAVKCAGWADERVWMLRVEAVLPDAFWAGFDRALSERLTQRGKHG</sequence>
<comment type="pathway">
    <text evidence="2 13">Glycolipid biosynthesis; lipid IV(A) biosynthesis; lipid IV(A) from (3R)-3-hydroxytetradecanoyl-[acyl-carrier-protein] and UDP-N-acetyl-alpha-D-glucosamine: step 6/6.</text>
</comment>
<dbReference type="GO" id="GO:0009029">
    <property type="term" value="F:lipid-A 4'-kinase activity"/>
    <property type="evidence" value="ECO:0007669"/>
    <property type="project" value="UniProtKB-UniRule"/>
</dbReference>
<evidence type="ECO:0000256" key="6">
    <source>
        <dbReference type="ARBA" id="ARBA00022556"/>
    </source>
</evidence>
<evidence type="ECO:0000256" key="3">
    <source>
        <dbReference type="ARBA" id="ARBA00012071"/>
    </source>
</evidence>
<evidence type="ECO:0000256" key="4">
    <source>
        <dbReference type="ARBA" id="ARBA00016436"/>
    </source>
</evidence>
<dbReference type="SUPFAM" id="SSF52540">
    <property type="entry name" value="P-loop containing nucleoside triphosphate hydrolases"/>
    <property type="match status" value="1"/>
</dbReference>
<dbReference type="NCBIfam" id="TIGR00682">
    <property type="entry name" value="lpxK"/>
    <property type="match status" value="1"/>
</dbReference>
<evidence type="ECO:0000256" key="2">
    <source>
        <dbReference type="ARBA" id="ARBA00004870"/>
    </source>
</evidence>
<dbReference type="PANTHER" id="PTHR42724:SF1">
    <property type="entry name" value="TETRAACYLDISACCHARIDE 4'-KINASE, MITOCHONDRIAL-RELATED"/>
    <property type="match status" value="1"/>
</dbReference>
<dbReference type="GO" id="GO:0009245">
    <property type="term" value="P:lipid A biosynthetic process"/>
    <property type="evidence" value="ECO:0007669"/>
    <property type="project" value="UniProtKB-UniRule"/>
</dbReference>
<name>A0AB39UYV2_9GAMM</name>
<gene>
    <name evidence="13 14" type="primary">lpxK</name>
    <name evidence="14" type="ORF">AAIA72_04695</name>
</gene>
<dbReference type="GO" id="GO:0005524">
    <property type="term" value="F:ATP binding"/>
    <property type="evidence" value="ECO:0007669"/>
    <property type="project" value="UniProtKB-UniRule"/>
</dbReference>
<reference evidence="14" key="1">
    <citation type="submission" date="2024-05" db="EMBL/GenBank/DDBJ databases">
        <title>Genome sequencing of novel strain.</title>
        <authorList>
            <person name="Ganbat D."/>
            <person name="Ganbat S."/>
            <person name="Lee S.-J."/>
        </authorList>
    </citation>
    <scope>NUCLEOTIDE SEQUENCE</scope>
    <source>
        <strain evidence="14">SMD15-11</strain>
    </source>
</reference>
<keyword evidence="6 13" id="KW-0441">Lipid A biosynthesis</keyword>
<dbReference type="EMBL" id="CP154858">
    <property type="protein sequence ID" value="XDT73273.1"/>
    <property type="molecule type" value="Genomic_DNA"/>
</dbReference>
<accession>A0AB39UYV2</accession>
<dbReference type="GO" id="GO:0009244">
    <property type="term" value="P:lipopolysaccharide core region biosynthetic process"/>
    <property type="evidence" value="ECO:0007669"/>
    <property type="project" value="TreeGrafter"/>
</dbReference>
<dbReference type="Pfam" id="PF02606">
    <property type="entry name" value="LpxK"/>
    <property type="match status" value="1"/>
</dbReference>
<keyword evidence="5 13" id="KW-0444">Lipid biosynthesis</keyword>
<evidence type="ECO:0000256" key="7">
    <source>
        <dbReference type="ARBA" id="ARBA00022679"/>
    </source>
</evidence>
<evidence type="ECO:0000256" key="12">
    <source>
        <dbReference type="ARBA" id="ARBA00029757"/>
    </source>
</evidence>
<evidence type="ECO:0000256" key="8">
    <source>
        <dbReference type="ARBA" id="ARBA00022741"/>
    </source>
</evidence>
<evidence type="ECO:0000256" key="11">
    <source>
        <dbReference type="ARBA" id="ARBA00023098"/>
    </source>
</evidence>
<comment type="function">
    <text evidence="1 13">Transfers the gamma-phosphate of ATP to the 4'-position of a tetraacyldisaccharide 1-phosphate intermediate (termed DS-1-P) to form tetraacyldisaccharide 1,4'-bis-phosphate (lipid IVA).</text>
</comment>
<evidence type="ECO:0000256" key="1">
    <source>
        <dbReference type="ARBA" id="ARBA00002274"/>
    </source>
</evidence>
<comment type="caution">
    <text evidence="13">Lacks conserved residue(s) required for the propagation of feature annotation.</text>
</comment>
<evidence type="ECO:0000256" key="10">
    <source>
        <dbReference type="ARBA" id="ARBA00022840"/>
    </source>
</evidence>
<proteinExistence type="inferred from homology"/>
<keyword evidence="8 13" id="KW-0547">Nucleotide-binding</keyword>
<dbReference type="RefSeq" id="WP_369602267.1">
    <property type="nucleotide sequence ID" value="NZ_CP154858.1"/>
</dbReference>
<protein>
    <recommendedName>
        <fullName evidence="4 13">Tetraacyldisaccharide 4'-kinase</fullName>
        <ecNumber evidence="3 13">2.7.1.130</ecNumber>
    </recommendedName>
    <alternativeName>
        <fullName evidence="12 13">Lipid A 4'-kinase</fullName>
    </alternativeName>
</protein>
<dbReference type="EC" id="2.7.1.130" evidence="3 13"/>
<keyword evidence="11 13" id="KW-0443">Lipid metabolism</keyword>
<evidence type="ECO:0000256" key="5">
    <source>
        <dbReference type="ARBA" id="ARBA00022516"/>
    </source>
</evidence>